<keyword evidence="2" id="KW-1185">Reference proteome</keyword>
<reference evidence="1 2" key="1">
    <citation type="submission" date="2019-05" db="EMBL/GenBank/DDBJ databases">
        <title>Another draft genome of Portunus trituberculatus and its Hox gene families provides insights of decapod evolution.</title>
        <authorList>
            <person name="Jeong J.-H."/>
            <person name="Song I."/>
            <person name="Kim S."/>
            <person name="Choi T."/>
            <person name="Kim D."/>
            <person name="Ryu S."/>
            <person name="Kim W."/>
        </authorList>
    </citation>
    <scope>NUCLEOTIDE SEQUENCE [LARGE SCALE GENOMIC DNA]</scope>
    <source>
        <tissue evidence="1">Muscle</tissue>
    </source>
</reference>
<evidence type="ECO:0000313" key="1">
    <source>
        <dbReference type="EMBL" id="MPC74304.1"/>
    </source>
</evidence>
<name>A0A5B7I0P1_PORTR</name>
<dbReference type="Proteomes" id="UP000324222">
    <property type="component" value="Unassembled WGS sequence"/>
</dbReference>
<evidence type="ECO:0000313" key="2">
    <source>
        <dbReference type="Proteomes" id="UP000324222"/>
    </source>
</evidence>
<protein>
    <submittedName>
        <fullName evidence="1">Uncharacterized protein</fullName>
    </submittedName>
</protein>
<dbReference type="AlphaFoldDB" id="A0A5B7I0P1"/>
<gene>
    <name evidence="1" type="ORF">E2C01_068661</name>
</gene>
<proteinExistence type="predicted"/>
<accession>A0A5B7I0P1</accession>
<sequence length="60" mass="6475">MQVRWGVAGGAGGAGVHGRSGPRTHLCIHAGEEKLAKEVSLLSVRRGSHYSRSFLCIFRK</sequence>
<organism evidence="1 2">
    <name type="scientific">Portunus trituberculatus</name>
    <name type="common">Swimming crab</name>
    <name type="synonym">Neptunus trituberculatus</name>
    <dbReference type="NCBI Taxonomy" id="210409"/>
    <lineage>
        <taxon>Eukaryota</taxon>
        <taxon>Metazoa</taxon>
        <taxon>Ecdysozoa</taxon>
        <taxon>Arthropoda</taxon>
        <taxon>Crustacea</taxon>
        <taxon>Multicrustacea</taxon>
        <taxon>Malacostraca</taxon>
        <taxon>Eumalacostraca</taxon>
        <taxon>Eucarida</taxon>
        <taxon>Decapoda</taxon>
        <taxon>Pleocyemata</taxon>
        <taxon>Brachyura</taxon>
        <taxon>Eubrachyura</taxon>
        <taxon>Portunoidea</taxon>
        <taxon>Portunidae</taxon>
        <taxon>Portuninae</taxon>
        <taxon>Portunus</taxon>
    </lineage>
</organism>
<dbReference type="EMBL" id="VSRR010038665">
    <property type="protein sequence ID" value="MPC74304.1"/>
    <property type="molecule type" value="Genomic_DNA"/>
</dbReference>
<comment type="caution">
    <text evidence="1">The sequence shown here is derived from an EMBL/GenBank/DDBJ whole genome shotgun (WGS) entry which is preliminary data.</text>
</comment>